<name>A0ABW5I2V0_9PSEU</name>
<dbReference type="InterPro" id="IPR036390">
    <property type="entry name" value="WH_DNA-bd_sf"/>
</dbReference>
<accession>A0ABW5I2V0</accession>
<dbReference type="RefSeq" id="WP_344266071.1">
    <property type="nucleotide sequence ID" value="NZ_BAAAHV010000003.1"/>
</dbReference>
<dbReference type="InterPro" id="IPR036388">
    <property type="entry name" value="WH-like_DNA-bd_sf"/>
</dbReference>
<evidence type="ECO:0000313" key="2">
    <source>
        <dbReference type="Proteomes" id="UP001597542"/>
    </source>
</evidence>
<sequence>MENIPALTNFLRTVSDACLTFASELETASATPAPAEDIELPRGRGQRQQQILELLPTTDDAGMKTADIAATIEYEVPNTHSTLQALERAGLVEMVPRATPQRWRIAARYRTTSAVFKRVSSRIRKGEWASYGDISIAVRGDTAAARGVGRAAATDPEFPHPERLLMDDGSVNPRWHDSEGRGPEHCQLLLEKQGIKFTDGRASSAQRVSWALLAERDKTEAVPE</sequence>
<dbReference type="Gene3D" id="1.10.10.10">
    <property type="entry name" value="Winged helix-like DNA-binding domain superfamily/Winged helix DNA-binding domain"/>
    <property type="match status" value="2"/>
</dbReference>
<keyword evidence="2" id="KW-1185">Reference proteome</keyword>
<evidence type="ECO:0008006" key="3">
    <source>
        <dbReference type="Google" id="ProtNLM"/>
    </source>
</evidence>
<dbReference type="Proteomes" id="UP001597542">
    <property type="component" value="Unassembled WGS sequence"/>
</dbReference>
<evidence type="ECO:0000313" key="1">
    <source>
        <dbReference type="EMBL" id="MFD2482827.1"/>
    </source>
</evidence>
<protein>
    <recommendedName>
        <fullName evidence="3">MarR family transcriptional regulator</fullName>
    </recommendedName>
</protein>
<dbReference type="EMBL" id="JBHUKQ010000012">
    <property type="protein sequence ID" value="MFD2482827.1"/>
    <property type="molecule type" value="Genomic_DNA"/>
</dbReference>
<comment type="caution">
    <text evidence="1">The sequence shown here is derived from an EMBL/GenBank/DDBJ whole genome shotgun (WGS) entry which is preliminary data.</text>
</comment>
<dbReference type="SUPFAM" id="SSF46785">
    <property type="entry name" value="Winged helix' DNA-binding domain"/>
    <property type="match status" value="1"/>
</dbReference>
<gene>
    <name evidence="1" type="ORF">ACFSUT_21260</name>
</gene>
<reference evidence="2" key="1">
    <citation type="journal article" date="2019" name="Int. J. Syst. Evol. Microbiol.">
        <title>The Global Catalogue of Microorganisms (GCM) 10K type strain sequencing project: providing services to taxonomists for standard genome sequencing and annotation.</title>
        <authorList>
            <consortium name="The Broad Institute Genomics Platform"/>
            <consortium name="The Broad Institute Genome Sequencing Center for Infectious Disease"/>
            <person name="Wu L."/>
            <person name="Ma J."/>
        </authorList>
    </citation>
    <scope>NUCLEOTIDE SEQUENCE [LARGE SCALE GENOMIC DNA]</scope>
    <source>
        <strain evidence="2">CGMCC 4.7638</strain>
    </source>
</reference>
<organism evidence="1 2">
    <name type="scientific">Amycolatopsis albidoflavus</name>
    <dbReference type="NCBI Taxonomy" id="102226"/>
    <lineage>
        <taxon>Bacteria</taxon>
        <taxon>Bacillati</taxon>
        <taxon>Actinomycetota</taxon>
        <taxon>Actinomycetes</taxon>
        <taxon>Pseudonocardiales</taxon>
        <taxon>Pseudonocardiaceae</taxon>
        <taxon>Amycolatopsis</taxon>
    </lineage>
</organism>
<proteinExistence type="predicted"/>